<proteinExistence type="inferred from homology"/>
<feature type="domain" description="EamA" evidence="7">
    <location>
        <begin position="153"/>
        <end position="280"/>
    </location>
</feature>
<dbReference type="PANTHER" id="PTHR22911">
    <property type="entry name" value="ACYL-MALONYL CONDENSING ENZYME-RELATED"/>
    <property type="match status" value="1"/>
</dbReference>
<dbReference type="AlphaFoldDB" id="A0A858R6K0"/>
<evidence type="ECO:0000256" key="3">
    <source>
        <dbReference type="ARBA" id="ARBA00022692"/>
    </source>
</evidence>
<feature type="domain" description="EamA" evidence="7">
    <location>
        <begin position="5"/>
        <end position="135"/>
    </location>
</feature>
<feature type="transmembrane region" description="Helical" evidence="6">
    <location>
        <begin position="266"/>
        <end position="284"/>
    </location>
</feature>
<dbReference type="SUPFAM" id="SSF103481">
    <property type="entry name" value="Multidrug resistance efflux transporter EmrE"/>
    <property type="match status" value="2"/>
</dbReference>
<dbReference type="InterPro" id="IPR000620">
    <property type="entry name" value="EamA_dom"/>
</dbReference>
<dbReference type="InterPro" id="IPR037185">
    <property type="entry name" value="EmrE-like"/>
</dbReference>
<evidence type="ECO:0000313" key="8">
    <source>
        <dbReference type="EMBL" id="QJE73018.1"/>
    </source>
</evidence>
<comment type="similarity">
    <text evidence="2">Belongs to the drug/metabolite transporter (DMT) superfamily. 10 TMS drug/metabolite exporter (DME) (TC 2.A.7.3) family.</text>
</comment>
<keyword evidence="4 6" id="KW-1133">Transmembrane helix</keyword>
<comment type="subcellular location">
    <subcellularLocation>
        <location evidence="1">Membrane</location>
        <topology evidence="1">Multi-pass membrane protein</topology>
    </subcellularLocation>
</comment>
<name>A0A858R6K0_9PROT</name>
<gene>
    <name evidence="8" type="ORF">HHL28_07890</name>
</gene>
<evidence type="ECO:0000256" key="6">
    <source>
        <dbReference type="SAM" id="Phobius"/>
    </source>
</evidence>
<dbReference type="Pfam" id="PF00892">
    <property type="entry name" value="EamA"/>
    <property type="match status" value="2"/>
</dbReference>
<reference evidence="8" key="1">
    <citation type="submission" date="2020-04" db="EMBL/GenBank/DDBJ databases">
        <title>A desert anoxygenic phototrophic bacterium fixes CO2 using RubisCO under aerobic conditions.</title>
        <authorList>
            <person name="Tang K."/>
        </authorList>
    </citation>
    <scope>NUCLEOTIDE SEQUENCE [LARGE SCALE GENOMIC DNA]</scope>
    <source>
        <strain evidence="8">MIMtkB3</strain>
    </source>
</reference>
<evidence type="ECO:0000256" key="1">
    <source>
        <dbReference type="ARBA" id="ARBA00004141"/>
    </source>
</evidence>
<evidence type="ECO:0000259" key="7">
    <source>
        <dbReference type="Pfam" id="PF00892"/>
    </source>
</evidence>
<sequence>MAAAIASMVCAVALFATMNAMIKSLGDTYPVSQIVFFRSLFALVVLWPMIWRAGGWKSLKTERPWGHAWRCAAGVSAMTCGFTAITLLPLAQAAAFSFTAPLWTTLLGVLLLGERVRWRRTVALVVGFLGVLLMLRPDSSLLTGLMQGDARALGSLLGVTSAILAALAMISIRRLSTSEPSTTIVFYFMVTGVVASGLALPFHFVLPDLPDLVTLVTIGLVGGVAQVLLTRAYRGAPVAVVAPFDYTAMVWATGYGYLIWGELPDSLVILGALVVVGSGVYITLREVKLGVPRPRETTPAAKGS</sequence>
<keyword evidence="5 6" id="KW-0472">Membrane</keyword>
<feature type="transmembrane region" description="Helical" evidence="6">
    <location>
        <begin position="152"/>
        <end position="172"/>
    </location>
</feature>
<feature type="transmembrane region" description="Helical" evidence="6">
    <location>
        <begin position="71"/>
        <end position="88"/>
    </location>
</feature>
<dbReference type="Proteomes" id="UP000501891">
    <property type="component" value="Chromosome"/>
</dbReference>
<feature type="transmembrane region" description="Helical" evidence="6">
    <location>
        <begin position="120"/>
        <end position="137"/>
    </location>
</feature>
<feature type="transmembrane region" description="Helical" evidence="6">
    <location>
        <begin position="236"/>
        <end position="260"/>
    </location>
</feature>
<feature type="transmembrane region" description="Helical" evidence="6">
    <location>
        <begin position="94"/>
        <end position="113"/>
    </location>
</feature>
<dbReference type="GO" id="GO:0016020">
    <property type="term" value="C:membrane"/>
    <property type="evidence" value="ECO:0007669"/>
    <property type="project" value="UniProtKB-SubCell"/>
</dbReference>
<protein>
    <submittedName>
        <fullName evidence="8">DMT family transporter</fullName>
    </submittedName>
</protein>
<evidence type="ECO:0000256" key="4">
    <source>
        <dbReference type="ARBA" id="ARBA00022989"/>
    </source>
</evidence>
<organism evidence="8 9">
    <name type="scientific">Aerophototrophica crusticola</name>
    <dbReference type="NCBI Taxonomy" id="1709002"/>
    <lineage>
        <taxon>Bacteria</taxon>
        <taxon>Pseudomonadati</taxon>
        <taxon>Pseudomonadota</taxon>
        <taxon>Alphaproteobacteria</taxon>
        <taxon>Rhodospirillales</taxon>
        <taxon>Rhodospirillaceae</taxon>
        <taxon>Aerophototrophica</taxon>
    </lineage>
</organism>
<feature type="transmembrane region" description="Helical" evidence="6">
    <location>
        <begin position="212"/>
        <end position="229"/>
    </location>
</feature>
<evidence type="ECO:0000256" key="5">
    <source>
        <dbReference type="ARBA" id="ARBA00023136"/>
    </source>
</evidence>
<evidence type="ECO:0000256" key="2">
    <source>
        <dbReference type="ARBA" id="ARBA00009853"/>
    </source>
</evidence>
<accession>A0A858R6K0</accession>
<keyword evidence="9" id="KW-1185">Reference proteome</keyword>
<feature type="transmembrane region" description="Helical" evidence="6">
    <location>
        <begin position="30"/>
        <end position="50"/>
    </location>
</feature>
<keyword evidence="3 6" id="KW-0812">Transmembrane</keyword>
<feature type="transmembrane region" description="Helical" evidence="6">
    <location>
        <begin position="184"/>
        <end position="206"/>
    </location>
</feature>
<dbReference type="EMBL" id="CP051775">
    <property type="protein sequence ID" value="QJE73018.1"/>
    <property type="molecule type" value="Genomic_DNA"/>
</dbReference>
<dbReference type="PANTHER" id="PTHR22911:SF6">
    <property type="entry name" value="SOLUTE CARRIER FAMILY 35 MEMBER G1"/>
    <property type="match status" value="1"/>
</dbReference>
<dbReference type="KEGG" id="acru:HHL28_07890"/>
<evidence type="ECO:0000313" key="9">
    <source>
        <dbReference type="Proteomes" id="UP000501891"/>
    </source>
</evidence>